<proteinExistence type="predicted"/>
<dbReference type="Proteomes" id="UP000034154">
    <property type="component" value="Unassembled WGS sequence"/>
</dbReference>
<accession>A0A0G1MD44</accession>
<dbReference type="AlphaFoldDB" id="A0A0G1MD44"/>
<sequence>METVAGFAGGLLRELSIRNCSQLYSRQDKVKYHIGWGCQG</sequence>
<gene>
    <name evidence="1" type="ORF">UW63_C0043G0009</name>
</gene>
<protein>
    <submittedName>
        <fullName evidence="1">Uncharacterized protein</fullName>
    </submittedName>
</protein>
<reference evidence="1 2" key="1">
    <citation type="journal article" date="2015" name="Nature">
        <title>rRNA introns, odd ribosomes, and small enigmatic genomes across a large radiation of phyla.</title>
        <authorList>
            <person name="Brown C.T."/>
            <person name="Hug L.A."/>
            <person name="Thomas B.C."/>
            <person name="Sharon I."/>
            <person name="Castelle C.J."/>
            <person name="Singh A."/>
            <person name="Wilkins M.J."/>
            <person name="Williams K.H."/>
            <person name="Banfield J.F."/>
        </authorList>
    </citation>
    <scope>NUCLEOTIDE SEQUENCE [LARGE SCALE GENOMIC DNA]</scope>
</reference>
<evidence type="ECO:0000313" key="1">
    <source>
        <dbReference type="EMBL" id="KKT69864.1"/>
    </source>
</evidence>
<comment type="caution">
    <text evidence="1">The sequence shown here is derived from an EMBL/GenBank/DDBJ whole genome shotgun (WGS) entry which is preliminary data.</text>
</comment>
<evidence type="ECO:0000313" key="2">
    <source>
        <dbReference type="Proteomes" id="UP000034154"/>
    </source>
</evidence>
<name>A0A0G1MD44_9BACT</name>
<organism evidence="1 2">
    <name type="scientific">Candidatus Uhrbacteria bacterium GW2011_GWF2_44_350</name>
    <dbReference type="NCBI Taxonomy" id="1619000"/>
    <lineage>
        <taxon>Bacteria</taxon>
        <taxon>Candidatus Uhriibacteriota</taxon>
    </lineage>
</organism>
<dbReference type="EMBL" id="LCJB01000043">
    <property type="protein sequence ID" value="KKT69864.1"/>
    <property type="molecule type" value="Genomic_DNA"/>
</dbReference>